<keyword evidence="2" id="KW-1185">Reference proteome</keyword>
<evidence type="ECO:0000313" key="1">
    <source>
        <dbReference type="EMBL" id="GAA0415857.1"/>
    </source>
</evidence>
<evidence type="ECO:0008006" key="3">
    <source>
        <dbReference type="Google" id="ProtNLM"/>
    </source>
</evidence>
<dbReference type="RefSeq" id="WP_344026553.1">
    <property type="nucleotide sequence ID" value="NZ_BAAABX010000048.1"/>
</dbReference>
<sequence>MRIIPLHGTGTTLFKCPVPTCALVLLPTALAEHGRCPGCDHDRLVRLDLADSTPSAPSASAPDEARR</sequence>
<evidence type="ECO:0000313" key="2">
    <source>
        <dbReference type="Proteomes" id="UP001500879"/>
    </source>
</evidence>
<gene>
    <name evidence="1" type="ORF">GCM10010357_41510</name>
</gene>
<reference evidence="1 2" key="1">
    <citation type="journal article" date="2019" name="Int. J. Syst. Evol. Microbiol.">
        <title>The Global Catalogue of Microorganisms (GCM) 10K type strain sequencing project: providing services to taxonomists for standard genome sequencing and annotation.</title>
        <authorList>
            <consortium name="The Broad Institute Genomics Platform"/>
            <consortium name="The Broad Institute Genome Sequencing Center for Infectious Disease"/>
            <person name="Wu L."/>
            <person name="Ma J."/>
        </authorList>
    </citation>
    <scope>NUCLEOTIDE SEQUENCE [LARGE SCALE GENOMIC DNA]</scope>
    <source>
        <strain evidence="1 2">JCM 4788</strain>
    </source>
</reference>
<dbReference type="Proteomes" id="UP001500879">
    <property type="component" value="Unassembled WGS sequence"/>
</dbReference>
<dbReference type="EMBL" id="BAAABX010000048">
    <property type="protein sequence ID" value="GAA0415857.1"/>
    <property type="molecule type" value="Genomic_DNA"/>
</dbReference>
<comment type="caution">
    <text evidence="1">The sequence shown here is derived from an EMBL/GenBank/DDBJ whole genome shotgun (WGS) entry which is preliminary data.</text>
</comment>
<organism evidence="1 2">
    <name type="scientific">Streptomyces luteireticuli</name>
    <dbReference type="NCBI Taxonomy" id="173858"/>
    <lineage>
        <taxon>Bacteria</taxon>
        <taxon>Bacillati</taxon>
        <taxon>Actinomycetota</taxon>
        <taxon>Actinomycetes</taxon>
        <taxon>Kitasatosporales</taxon>
        <taxon>Streptomycetaceae</taxon>
        <taxon>Streptomyces</taxon>
    </lineage>
</organism>
<protein>
    <recommendedName>
        <fullName evidence="3">Zinc ribbon domain-containing protein</fullName>
    </recommendedName>
</protein>
<name>A0ABN0YX55_9ACTN</name>
<proteinExistence type="predicted"/>
<accession>A0ABN0YX55</accession>